<organism evidence="3">
    <name type="scientific">marine sediment metagenome</name>
    <dbReference type="NCBI Taxonomy" id="412755"/>
    <lineage>
        <taxon>unclassified sequences</taxon>
        <taxon>metagenomes</taxon>
        <taxon>ecological metagenomes</taxon>
    </lineage>
</organism>
<reference evidence="3" key="1">
    <citation type="journal article" date="2014" name="Front. Microbiol.">
        <title>High frequency of phylogenetically diverse reductive dehalogenase-homologous genes in deep subseafloor sedimentary metagenomes.</title>
        <authorList>
            <person name="Kawai M."/>
            <person name="Futagami T."/>
            <person name="Toyoda A."/>
            <person name="Takaki Y."/>
            <person name="Nishi S."/>
            <person name="Hori S."/>
            <person name="Arai W."/>
            <person name="Tsubouchi T."/>
            <person name="Morono Y."/>
            <person name="Uchiyama I."/>
            <person name="Ito T."/>
            <person name="Fujiyama A."/>
            <person name="Inagaki F."/>
            <person name="Takami H."/>
        </authorList>
    </citation>
    <scope>NUCLEOTIDE SEQUENCE</scope>
    <source>
        <strain evidence="3">Expedition CK06-06</strain>
    </source>
</reference>
<name>X0UGL7_9ZZZZ</name>
<dbReference type="PROSITE" id="PS51668">
    <property type="entry name" value="TSAA_2"/>
    <property type="match status" value="1"/>
</dbReference>
<dbReference type="SUPFAM" id="SSF118196">
    <property type="entry name" value="YaeB-like"/>
    <property type="match status" value="1"/>
</dbReference>
<gene>
    <name evidence="3" type="ORF">S01H1_45047</name>
</gene>
<feature type="non-terminal residue" evidence="3">
    <location>
        <position position="45"/>
    </location>
</feature>
<sequence>MIMTRATTKVDEIKYKPIGVIRSPFKEPKGTPIQPASAKGINGTV</sequence>
<proteinExistence type="predicted"/>
<feature type="domain" description="TsaA-like" evidence="2">
    <location>
        <begin position="15"/>
        <end position="45"/>
    </location>
</feature>
<dbReference type="InterPro" id="IPR036413">
    <property type="entry name" value="YaeB-like_sf"/>
</dbReference>
<feature type="region of interest" description="Disordered" evidence="1">
    <location>
        <begin position="24"/>
        <end position="45"/>
    </location>
</feature>
<accession>X0UGL7</accession>
<dbReference type="InterPro" id="IPR023370">
    <property type="entry name" value="TrmO-like_N"/>
</dbReference>
<comment type="caution">
    <text evidence="3">The sequence shown here is derived from an EMBL/GenBank/DDBJ whole genome shotgun (WGS) entry which is preliminary data.</text>
</comment>
<evidence type="ECO:0000313" key="3">
    <source>
        <dbReference type="EMBL" id="GAF99522.1"/>
    </source>
</evidence>
<evidence type="ECO:0000259" key="2">
    <source>
        <dbReference type="PROSITE" id="PS51668"/>
    </source>
</evidence>
<dbReference type="EMBL" id="BARS01028761">
    <property type="protein sequence ID" value="GAF99522.1"/>
    <property type="molecule type" value="Genomic_DNA"/>
</dbReference>
<dbReference type="AlphaFoldDB" id="X0UGL7"/>
<protein>
    <recommendedName>
        <fullName evidence="2">TsaA-like domain-containing protein</fullName>
    </recommendedName>
</protein>
<evidence type="ECO:0000256" key="1">
    <source>
        <dbReference type="SAM" id="MobiDB-lite"/>
    </source>
</evidence>